<evidence type="ECO:0000256" key="1">
    <source>
        <dbReference type="ARBA" id="ARBA00004123"/>
    </source>
</evidence>
<reference evidence="6" key="2">
    <citation type="submission" date="2023-05" db="EMBL/GenBank/DDBJ databases">
        <authorList>
            <person name="Schelkunov M.I."/>
        </authorList>
    </citation>
    <scope>NUCLEOTIDE SEQUENCE</scope>
    <source>
        <strain evidence="6">Hsosn_3</strain>
        <tissue evidence="6">Leaf</tissue>
    </source>
</reference>
<keyword evidence="3" id="KW-0539">Nucleus</keyword>
<reference evidence="6" key="1">
    <citation type="submission" date="2023-02" db="EMBL/GenBank/DDBJ databases">
        <title>Genome of toxic invasive species Heracleum sosnowskyi carries increased number of genes despite the absence of recent whole-genome duplications.</title>
        <authorList>
            <person name="Schelkunov M."/>
            <person name="Shtratnikova V."/>
            <person name="Makarenko M."/>
            <person name="Klepikova A."/>
            <person name="Omelchenko D."/>
            <person name="Novikova G."/>
            <person name="Obukhova E."/>
            <person name="Bogdanov V."/>
            <person name="Penin A."/>
            <person name="Logacheva M."/>
        </authorList>
    </citation>
    <scope>NUCLEOTIDE SEQUENCE</scope>
    <source>
        <strain evidence="6">Hsosn_3</strain>
        <tissue evidence="6">Leaf</tissue>
    </source>
</reference>
<accession>A0AAD8IBU1</accession>
<dbReference type="EMBL" id="JAUIZM010000005">
    <property type="protein sequence ID" value="KAK1382824.1"/>
    <property type="molecule type" value="Genomic_DNA"/>
</dbReference>
<feature type="region of interest" description="Disordered" evidence="4">
    <location>
        <begin position="409"/>
        <end position="433"/>
    </location>
</feature>
<evidence type="ECO:0000313" key="7">
    <source>
        <dbReference type="Proteomes" id="UP001237642"/>
    </source>
</evidence>
<evidence type="ECO:0000256" key="4">
    <source>
        <dbReference type="SAM" id="MobiDB-lite"/>
    </source>
</evidence>
<dbReference type="Proteomes" id="UP001237642">
    <property type="component" value="Unassembled WGS sequence"/>
</dbReference>
<evidence type="ECO:0000256" key="2">
    <source>
        <dbReference type="ARBA" id="ARBA00007267"/>
    </source>
</evidence>
<sequence>MGFSDGDGCKRCNCKKTKCLKLYCDCFAAGYYCAQTCSCQGCFNSPEYEDTVLDTRKKIVSRDPLAFVPKTLQRVGESPASDVQDINKSTPSSARHKRGCNCKKSMCLKRYCECYQSNVGCSDECRCDGCQNVYGKKEEYGSHKHIAIAEATNDIPEISFDQKVDTILHSELSIPYNMTPFTPLLQYSDLGKDAFHSRFSYGRCGQAPEADIALSATHEKPSILTKSSDNHKMVGETCQTIPDLVSSNVQLYNCNSKSIDGFLPHRHGNDSLSLHHNPRLMAVACLPSQTTKVMTNDTSCQLCPESGSFSSLSSRQLCSSPITSVVPFGENKRPNDLDSDSRCYNISEDDDMPEILKEHPISFSEVKVRSPNKKRVSPPHDHFREIRSSSSITALRGGRRFVLKAVPSFPPLAPCTDGKSSPSKPALNSNNMK</sequence>
<dbReference type="GO" id="GO:0003700">
    <property type="term" value="F:DNA-binding transcription factor activity"/>
    <property type="evidence" value="ECO:0007669"/>
    <property type="project" value="InterPro"/>
</dbReference>
<evidence type="ECO:0000256" key="3">
    <source>
        <dbReference type="ARBA" id="ARBA00023242"/>
    </source>
</evidence>
<name>A0AAD8IBU1_9APIA</name>
<protein>
    <submittedName>
        <fullName evidence="6">CRC domain-containing protein</fullName>
    </submittedName>
</protein>
<evidence type="ECO:0000259" key="5">
    <source>
        <dbReference type="PROSITE" id="PS51634"/>
    </source>
</evidence>
<comment type="caution">
    <text evidence="6">The sequence shown here is derived from an EMBL/GenBank/DDBJ whole genome shotgun (WGS) entry which is preliminary data.</text>
</comment>
<dbReference type="InterPro" id="IPR033467">
    <property type="entry name" value="Tesmin/TSO1-like_CXC"/>
</dbReference>
<dbReference type="InterPro" id="IPR044522">
    <property type="entry name" value="TSO1-like"/>
</dbReference>
<dbReference type="PANTHER" id="PTHR46159:SF6">
    <property type="entry name" value="OS12G0605300 PROTEIN"/>
    <property type="match status" value="1"/>
</dbReference>
<dbReference type="SMART" id="SM01114">
    <property type="entry name" value="CXC"/>
    <property type="match status" value="2"/>
</dbReference>
<dbReference type="PROSITE" id="PS51634">
    <property type="entry name" value="CRC"/>
    <property type="match status" value="1"/>
</dbReference>
<dbReference type="AlphaFoldDB" id="A0AAD8IBU1"/>
<comment type="similarity">
    <text evidence="2">Belongs to the lin-54 family.</text>
</comment>
<organism evidence="6 7">
    <name type="scientific">Heracleum sosnowskyi</name>
    <dbReference type="NCBI Taxonomy" id="360622"/>
    <lineage>
        <taxon>Eukaryota</taxon>
        <taxon>Viridiplantae</taxon>
        <taxon>Streptophyta</taxon>
        <taxon>Embryophyta</taxon>
        <taxon>Tracheophyta</taxon>
        <taxon>Spermatophyta</taxon>
        <taxon>Magnoliopsida</taxon>
        <taxon>eudicotyledons</taxon>
        <taxon>Gunneridae</taxon>
        <taxon>Pentapetalae</taxon>
        <taxon>asterids</taxon>
        <taxon>campanulids</taxon>
        <taxon>Apiales</taxon>
        <taxon>Apiaceae</taxon>
        <taxon>Apioideae</taxon>
        <taxon>apioid superclade</taxon>
        <taxon>Tordylieae</taxon>
        <taxon>Tordyliinae</taxon>
        <taxon>Heracleum</taxon>
    </lineage>
</organism>
<dbReference type="InterPro" id="IPR005172">
    <property type="entry name" value="CRC"/>
</dbReference>
<comment type="subcellular location">
    <subcellularLocation>
        <location evidence="1">Nucleus</location>
    </subcellularLocation>
</comment>
<feature type="domain" description="CRC" evidence="5">
    <location>
        <begin position="8"/>
        <end position="135"/>
    </location>
</feature>
<proteinExistence type="inferred from homology"/>
<keyword evidence="7" id="KW-1185">Reference proteome</keyword>
<feature type="compositionally biased region" description="Polar residues" evidence="4">
    <location>
        <begin position="418"/>
        <end position="433"/>
    </location>
</feature>
<gene>
    <name evidence="6" type="ORF">POM88_020559</name>
</gene>
<evidence type="ECO:0000313" key="6">
    <source>
        <dbReference type="EMBL" id="KAK1382824.1"/>
    </source>
</evidence>
<dbReference type="GO" id="GO:0005634">
    <property type="term" value="C:nucleus"/>
    <property type="evidence" value="ECO:0007669"/>
    <property type="project" value="UniProtKB-SubCell"/>
</dbReference>
<dbReference type="Pfam" id="PF03638">
    <property type="entry name" value="TCR"/>
    <property type="match status" value="2"/>
</dbReference>
<dbReference type="PANTHER" id="PTHR46159">
    <property type="entry name" value="PROTEIN TESMIN/TSO1-LIKE CXC 2"/>
    <property type="match status" value="1"/>
</dbReference>